<dbReference type="GO" id="GO:0005829">
    <property type="term" value="C:cytosol"/>
    <property type="evidence" value="ECO:0007669"/>
    <property type="project" value="TreeGrafter"/>
</dbReference>
<proteinExistence type="predicted"/>
<keyword evidence="1" id="KW-1133">Transmembrane helix</keyword>
<dbReference type="GO" id="GO:1902387">
    <property type="term" value="F:ceramide 1-phosphate binding"/>
    <property type="evidence" value="ECO:0007669"/>
    <property type="project" value="TreeGrafter"/>
</dbReference>
<reference evidence="3" key="1">
    <citation type="submission" date="2015-06" db="EMBL/GenBank/DDBJ databases">
        <authorList>
            <person name="Hoefler B.C."/>
            <person name="Straight P.D."/>
        </authorList>
    </citation>
    <scope>NUCLEOTIDE SEQUENCE</scope>
</reference>
<dbReference type="PANTHER" id="PTHR10219:SF43">
    <property type="entry name" value="GLYCOLIPID TRANSFER PROTEIN DOMAIN-CONTAINING PROTEIN"/>
    <property type="match status" value="1"/>
</dbReference>
<dbReference type="Gene3D" id="1.10.3520.10">
    <property type="entry name" value="Glycolipid transfer protein"/>
    <property type="match status" value="1"/>
</dbReference>
<feature type="domain" description="Glycolipid transfer protein" evidence="2">
    <location>
        <begin position="27"/>
        <end position="112"/>
    </location>
</feature>
<dbReference type="PANTHER" id="PTHR10219">
    <property type="entry name" value="GLYCOLIPID TRANSFER PROTEIN-RELATED"/>
    <property type="match status" value="1"/>
</dbReference>
<organism evidence="3">
    <name type="scientific">Bactrocera latifrons</name>
    <name type="common">Malaysian fruit fly</name>
    <name type="synonym">Chaetodacus latifrons</name>
    <dbReference type="NCBI Taxonomy" id="174628"/>
    <lineage>
        <taxon>Eukaryota</taxon>
        <taxon>Metazoa</taxon>
        <taxon>Ecdysozoa</taxon>
        <taxon>Arthropoda</taxon>
        <taxon>Hexapoda</taxon>
        <taxon>Insecta</taxon>
        <taxon>Pterygota</taxon>
        <taxon>Neoptera</taxon>
        <taxon>Endopterygota</taxon>
        <taxon>Diptera</taxon>
        <taxon>Brachycera</taxon>
        <taxon>Muscomorpha</taxon>
        <taxon>Tephritoidea</taxon>
        <taxon>Tephritidae</taxon>
        <taxon>Bactrocera</taxon>
        <taxon>Bactrocera</taxon>
    </lineage>
</organism>
<keyword evidence="1" id="KW-0472">Membrane</keyword>
<dbReference type="InterPro" id="IPR014830">
    <property type="entry name" value="Glycolipid_transfer_prot_dom"/>
</dbReference>
<protein>
    <submittedName>
        <fullName evidence="3">Glycolipid transfer protein domain-containing protein 1</fullName>
    </submittedName>
</protein>
<gene>
    <name evidence="3" type="primary">gltpd1_0</name>
    <name evidence="3" type="ORF">c0_g2_i1</name>
</gene>
<dbReference type="AlphaFoldDB" id="A0A0K8VBQ5"/>
<dbReference type="SUPFAM" id="SSF110004">
    <property type="entry name" value="Glycolipid transfer protein, GLTP"/>
    <property type="match status" value="1"/>
</dbReference>
<evidence type="ECO:0000259" key="2">
    <source>
        <dbReference type="Pfam" id="PF08718"/>
    </source>
</evidence>
<accession>A0A0K8VBQ5</accession>
<dbReference type="InterPro" id="IPR036497">
    <property type="entry name" value="GLTP_sf"/>
</dbReference>
<dbReference type="EMBL" id="GDHF01016052">
    <property type="protein sequence ID" value="JAI36262.1"/>
    <property type="molecule type" value="Transcribed_RNA"/>
</dbReference>
<dbReference type="GO" id="GO:0016020">
    <property type="term" value="C:membrane"/>
    <property type="evidence" value="ECO:0007669"/>
    <property type="project" value="TreeGrafter"/>
</dbReference>
<evidence type="ECO:0000256" key="1">
    <source>
        <dbReference type="SAM" id="Phobius"/>
    </source>
</evidence>
<name>A0A0K8VBQ5_BACLA</name>
<dbReference type="Pfam" id="PF08718">
    <property type="entry name" value="GLTP"/>
    <property type="match status" value="1"/>
</dbReference>
<evidence type="ECO:0000313" key="3">
    <source>
        <dbReference type="EMBL" id="JAI36262.1"/>
    </source>
</evidence>
<sequence length="155" mass="18075">MSAVERFDVERVAKIFQDCLHENDDVLLDSYLEAYEEINKFFHLMGSVFGFVSSDVRSKIDILCEYRRKESTGERFLTIKTMITYEKGEELLKDHSYVSGSRTLLRLHRGLGELVLQIIASRTRKQIVNAGVIELIYIHMYVLLSYGYTKTKCYL</sequence>
<feature type="transmembrane region" description="Helical" evidence="1">
    <location>
        <begin position="127"/>
        <end position="148"/>
    </location>
</feature>
<dbReference type="GO" id="GO:1902388">
    <property type="term" value="F:ceramide 1-phosphate transfer activity"/>
    <property type="evidence" value="ECO:0007669"/>
    <property type="project" value="TreeGrafter"/>
</dbReference>
<dbReference type="OrthoDB" id="116883at2759"/>
<keyword evidence="1" id="KW-0812">Transmembrane</keyword>